<dbReference type="AlphaFoldDB" id="A0A0A2B8Q7"/>
<comment type="caution">
    <text evidence="1">The sequence shown here is derived from an EMBL/GenBank/DDBJ whole genome shotgun (WGS) entry which is preliminary data.</text>
</comment>
<evidence type="ECO:0008006" key="3">
    <source>
        <dbReference type="Google" id="ProtNLM"/>
    </source>
</evidence>
<dbReference type="RefSeq" id="WP_032520369.1">
    <property type="nucleotide sequence ID" value="NZ_CP138981.1"/>
</dbReference>
<accession>A0A0A2B8Q7</accession>
<evidence type="ECO:0000313" key="2">
    <source>
        <dbReference type="Proteomes" id="UP000030345"/>
    </source>
</evidence>
<protein>
    <recommendedName>
        <fullName evidence="3">Protein family PM-15</fullName>
    </recommendedName>
</protein>
<reference evidence="2" key="1">
    <citation type="journal article" date="2014" name="Sci. Data">
        <title>Genomes of diverse isolates of the marine cyanobacterium Prochlorococcus.</title>
        <authorList>
            <person name="Biller S."/>
            <person name="Berube P."/>
            <person name="Thompson J."/>
            <person name="Kelly L."/>
            <person name="Roggensack S."/>
            <person name="Awad L."/>
            <person name="Roache-Johnson K."/>
            <person name="Ding H."/>
            <person name="Giovannoni S.J."/>
            <person name="Moore L.R."/>
            <person name="Chisholm S.W."/>
        </authorList>
    </citation>
    <scope>NUCLEOTIDE SEQUENCE [LARGE SCALE GENOMIC DNA]</scope>
    <source>
        <strain evidence="2">SB</strain>
    </source>
</reference>
<dbReference type="EMBL" id="JNAS01000002">
    <property type="protein sequence ID" value="KGG09155.1"/>
    <property type="molecule type" value="Genomic_DNA"/>
</dbReference>
<organism evidence="1 2">
    <name type="scientific">Prochlorococcus marinus str. SB</name>
    <dbReference type="NCBI Taxonomy" id="59926"/>
    <lineage>
        <taxon>Bacteria</taxon>
        <taxon>Bacillati</taxon>
        <taxon>Cyanobacteriota</taxon>
        <taxon>Cyanophyceae</taxon>
        <taxon>Synechococcales</taxon>
        <taxon>Prochlorococcaceae</taxon>
        <taxon>Prochlorococcus</taxon>
    </lineage>
</organism>
<name>A0A0A2B8Q7_PROMR</name>
<dbReference type="STRING" id="59926.EV02_1834"/>
<dbReference type="OrthoDB" id="542170at2"/>
<proteinExistence type="predicted"/>
<evidence type="ECO:0000313" key="1">
    <source>
        <dbReference type="EMBL" id="KGG09155.1"/>
    </source>
</evidence>
<dbReference type="Proteomes" id="UP000030345">
    <property type="component" value="Unassembled WGS sequence"/>
</dbReference>
<sequence>MNLGLLFLKVNTLGVITLSELDWITNHQSEFSRLDMALVIKIGRLMDSGVVEIDHRLPV</sequence>
<gene>
    <name evidence="1" type="ORF">EV02_1834</name>
</gene>